<dbReference type="Pfam" id="PF07730">
    <property type="entry name" value="HisKA_3"/>
    <property type="match status" value="1"/>
</dbReference>
<dbReference type="InterPro" id="IPR015943">
    <property type="entry name" value="WD40/YVTN_repeat-like_dom_sf"/>
</dbReference>
<keyword evidence="4" id="KW-1133">Transmembrane helix</keyword>
<evidence type="ECO:0000256" key="1">
    <source>
        <dbReference type="ARBA" id="ARBA00022679"/>
    </source>
</evidence>
<name>A0ABT1QMR4_9GAMM</name>
<dbReference type="Pfam" id="PF07494">
    <property type="entry name" value="Reg_prop"/>
    <property type="match status" value="1"/>
</dbReference>
<feature type="chain" id="PRO_5047135961" evidence="5">
    <location>
        <begin position="26"/>
        <end position="997"/>
    </location>
</feature>
<dbReference type="InterPro" id="IPR013783">
    <property type="entry name" value="Ig-like_fold"/>
</dbReference>
<organism evidence="7 8">
    <name type="scientific">Tahibacter harae</name>
    <dbReference type="NCBI Taxonomy" id="2963937"/>
    <lineage>
        <taxon>Bacteria</taxon>
        <taxon>Pseudomonadati</taxon>
        <taxon>Pseudomonadota</taxon>
        <taxon>Gammaproteobacteria</taxon>
        <taxon>Lysobacterales</taxon>
        <taxon>Rhodanobacteraceae</taxon>
        <taxon>Tahibacter</taxon>
    </lineage>
</organism>
<feature type="signal peptide" evidence="5">
    <location>
        <begin position="1"/>
        <end position="25"/>
    </location>
</feature>
<dbReference type="InterPro" id="IPR011123">
    <property type="entry name" value="Y_Y_Y"/>
</dbReference>
<reference evidence="7" key="1">
    <citation type="submission" date="2022-07" db="EMBL/GenBank/DDBJ databases">
        <title>Tahibacter sp., a new gammaproteobacterium isolated from the silt sample collected at pig farm.</title>
        <authorList>
            <person name="Chen H."/>
        </authorList>
    </citation>
    <scope>NUCLEOTIDE SEQUENCE</scope>
    <source>
        <strain evidence="7">P2K</strain>
    </source>
</reference>
<dbReference type="RefSeq" id="WP_255911438.1">
    <property type="nucleotide sequence ID" value="NZ_JANFQO010000003.1"/>
</dbReference>
<keyword evidence="5" id="KW-0732">Signal</keyword>
<dbReference type="PANTHER" id="PTHR24421">
    <property type="entry name" value="NITRATE/NITRITE SENSOR PROTEIN NARX-RELATED"/>
    <property type="match status" value="1"/>
</dbReference>
<proteinExistence type="predicted"/>
<evidence type="ECO:0000256" key="4">
    <source>
        <dbReference type="SAM" id="Phobius"/>
    </source>
</evidence>
<dbReference type="Gene3D" id="2.60.40.10">
    <property type="entry name" value="Immunoglobulins"/>
    <property type="match status" value="1"/>
</dbReference>
<dbReference type="InterPro" id="IPR011712">
    <property type="entry name" value="Sig_transdc_His_kin_sub3_dim/P"/>
</dbReference>
<dbReference type="Pfam" id="PF02518">
    <property type="entry name" value="HATPase_c"/>
    <property type="match status" value="1"/>
</dbReference>
<accession>A0ABT1QMR4</accession>
<evidence type="ECO:0000313" key="7">
    <source>
        <dbReference type="EMBL" id="MCQ4163824.1"/>
    </source>
</evidence>
<dbReference type="CDD" id="cd16917">
    <property type="entry name" value="HATPase_UhpB-NarQ-NarX-like"/>
    <property type="match status" value="1"/>
</dbReference>
<dbReference type="SMART" id="SM00387">
    <property type="entry name" value="HATPase_c"/>
    <property type="match status" value="1"/>
</dbReference>
<keyword evidence="4" id="KW-0812">Transmembrane</keyword>
<dbReference type="InterPro" id="IPR011110">
    <property type="entry name" value="Reg_prop"/>
</dbReference>
<dbReference type="InterPro" id="IPR003594">
    <property type="entry name" value="HATPase_dom"/>
</dbReference>
<dbReference type="EMBL" id="JANFQO010000003">
    <property type="protein sequence ID" value="MCQ4163824.1"/>
    <property type="molecule type" value="Genomic_DNA"/>
</dbReference>
<dbReference type="Gene3D" id="2.130.10.10">
    <property type="entry name" value="YVTN repeat-like/Quinoprotein amine dehydrogenase"/>
    <property type="match status" value="3"/>
</dbReference>
<keyword evidence="2 7" id="KW-0418">Kinase</keyword>
<dbReference type="Pfam" id="PF07495">
    <property type="entry name" value="Y_Y_Y"/>
    <property type="match status" value="1"/>
</dbReference>
<keyword evidence="3" id="KW-0902">Two-component regulatory system</keyword>
<dbReference type="GO" id="GO:0016301">
    <property type="term" value="F:kinase activity"/>
    <property type="evidence" value="ECO:0007669"/>
    <property type="project" value="UniProtKB-KW"/>
</dbReference>
<evidence type="ECO:0000313" key="8">
    <source>
        <dbReference type="Proteomes" id="UP001165498"/>
    </source>
</evidence>
<comment type="caution">
    <text evidence="7">The sequence shown here is derived from an EMBL/GenBank/DDBJ whole genome shotgun (WGS) entry which is preliminary data.</text>
</comment>
<dbReference type="Gene3D" id="3.30.565.10">
    <property type="entry name" value="Histidine kinase-like ATPase, C-terminal domain"/>
    <property type="match status" value="1"/>
</dbReference>
<dbReference type="SUPFAM" id="SSF55874">
    <property type="entry name" value="ATPase domain of HSP90 chaperone/DNA topoisomerase II/histidine kinase"/>
    <property type="match status" value="1"/>
</dbReference>
<dbReference type="SUPFAM" id="SSF63829">
    <property type="entry name" value="Calcium-dependent phosphotriesterase"/>
    <property type="match status" value="2"/>
</dbReference>
<keyword evidence="8" id="KW-1185">Reference proteome</keyword>
<feature type="domain" description="Histidine kinase/HSP90-like ATPase" evidence="6">
    <location>
        <begin position="886"/>
        <end position="983"/>
    </location>
</feature>
<dbReference type="Proteomes" id="UP001165498">
    <property type="component" value="Unassembled WGS sequence"/>
</dbReference>
<dbReference type="InterPro" id="IPR036890">
    <property type="entry name" value="HATPase_C_sf"/>
</dbReference>
<keyword evidence="1" id="KW-0808">Transferase</keyword>
<sequence>MPAVPVWQRALCAVLMLLVSAPVPALDPAVRVDELLHTGWTVQDGAPADITALAQTGDGFLWLGTPTGLYRFDGIQFERVAAPAGSEFPSQAVSALWASGNALWIGFRYGGASLLRDGRLYNYGEAEGFSTGTVFGFAQQDDGRVWAATYRGLLRRHGETWTWIGAAQGFPGRQARAVLVDSAGAVWAASEDAVYRQAPGAAQFREVAAGDYPVSRLAEDRQGRIWAAQPGAGLRRLKAQPGEAAPAAALALPAQDLAVDRDGGYWIATPGDGLRRLVQGFAAENPAVETYTEAEGLTANFVRSVLEDREGSLWFGTAAGLDRLRRVNLLRAPFPQGAHDFALAADSDGSLWAGTRNEPLLRLRGRQVERSVDESFGCAYRDAHGQIWLGGRSGIWQVRDGKAQRVAALPPQAAATAVQALARDADGVLWVSLNVPGVFTLADGLWTHRRDAPELLARASPLTLLVDRAGRRWLGFSHNRIVLIGRDGARVLDAGDGLDLGNVSALHEGAQRLWAGGARGLAYAQGERFRTVQAREDGLFHGISGIVETVDGDLWLHAARGALRIPAAELRRALDEPGYRVAVEIHDALDGMPGAPAQFRPLPTLVQDGDGRLWFATTGGVAMLDPRRRVRNVLAPPVLIRSLDAGGAVLSPGPDLRFPAHTTALRIRYVGNSLAVPERVRFRSLLQGLDADWQDMGGRREAAYTNLGPGRYRFQVIAANDSGVWNTQGAGVDFVIEPAWFQTGLFRAALGAFLLLAAVLLYRWRLRQIARRLRAQNEVRQEERERIARELHDTLLQGVQGLLLRFQAAAERVPDAAARRGLEQALDVAEQVLAEGRDRVMELRPAAPPGLPLAEALQAVALEQTPLHACGFELSVAGRPRALLPAFAGEVYCIAREALVNAYRHAAPATVLVLIDYGEREFRLRICDDGRGLDDAVLRAGGRSGHFGLASMRERAERLGARLSLRSRAGAGTEIELRSAAARSYALAPRRGLRWRR</sequence>
<evidence type="ECO:0000256" key="3">
    <source>
        <dbReference type="ARBA" id="ARBA00023012"/>
    </source>
</evidence>
<dbReference type="Gene3D" id="1.20.5.1930">
    <property type="match status" value="1"/>
</dbReference>
<gene>
    <name evidence="7" type="ORF">NM961_03780</name>
</gene>
<evidence type="ECO:0000259" key="6">
    <source>
        <dbReference type="SMART" id="SM00387"/>
    </source>
</evidence>
<protein>
    <submittedName>
        <fullName evidence="7">Histidine kinase</fullName>
    </submittedName>
</protein>
<dbReference type="InterPro" id="IPR050482">
    <property type="entry name" value="Sensor_HK_TwoCompSys"/>
</dbReference>
<evidence type="ECO:0000256" key="2">
    <source>
        <dbReference type="ARBA" id="ARBA00022777"/>
    </source>
</evidence>
<evidence type="ECO:0000256" key="5">
    <source>
        <dbReference type="SAM" id="SignalP"/>
    </source>
</evidence>
<dbReference type="PANTHER" id="PTHR24421:SF62">
    <property type="entry name" value="SENSORY TRANSDUCTION HISTIDINE KINASE"/>
    <property type="match status" value="1"/>
</dbReference>
<feature type="transmembrane region" description="Helical" evidence="4">
    <location>
        <begin position="744"/>
        <end position="764"/>
    </location>
</feature>
<keyword evidence="4" id="KW-0472">Membrane</keyword>